<gene>
    <name evidence="13" type="primary">rseP</name>
    <name evidence="13" type="ORF">FW778_09515</name>
</gene>
<keyword evidence="5 11" id="KW-0812">Transmembrane</keyword>
<dbReference type="GO" id="GO:0004222">
    <property type="term" value="F:metalloendopeptidase activity"/>
    <property type="evidence" value="ECO:0007669"/>
    <property type="project" value="InterPro"/>
</dbReference>
<evidence type="ECO:0000256" key="11">
    <source>
        <dbReference type="RuleBase" id="RU362031"/>
    </source>
</evidence>
<feature type="transmembrane region" description="Helical" evidence="11">
    <location>
        <begin position="15"/>
        <end position="36"/>
    </location>
</feature>
<dbReference type="Proteomes" id="UP000326903">
    <property type="component" value="Unassembled WGS sequence"/>
</dbReference>
<dbReference type="Pfam" id="PF02163">
    <property type="entry name" value="Peptidase_M50"/>
    <property type="match status" value="1"/>
</dbReference>
<dbReference type="GO" id="GO:0046872">
    <property type="term" value="F:metal ion binding"/>
    <property type="evidence" value="ECO:0007669"/>
    <property type="project" value="UniProtKB-KW"/>
</dbReference>
<keyword evidence="9 11" id="KW-0482">Metalloprotease</keyword>
<evidence type="ECO:0000256" key="3">
    <source>
        <dbReference type="ARBA" id="ARBA00007931"/>
    </source>
</evidence>
<name>A0A5J5IK59_9BACT</name>
<evidence type="ECO:0000256" key="5">
    <source>
        <dbReference type="ARBA" id="ARBA00022692"/>
    </source>
</evidence>
<dbReference type="GO" id="GO:0006508">
    <property type="term" value="P:proteolysis"/>
    <property type="evidence" value="ECO:0007669"/>
    <property type="project" value="UniProtKB-KW"/>
</dbReference>
<sequence>MTLLAINWSQVGLQAGYLIFSLSILVILHEFGHFITAKWFKCRVEKFYLFFDPWFSLVKKKIGDTVYGIGWLPLGGYVKISGMVDESMDKEQMKQPPQPWEFRSKPAWQRLIIMLGGVTMNVLFAFFLYAMILYKWGDTKLPMANVKDGIWITDSLMHDIGLKNGDKIIAVNGDSIQYFNELPAKIILGTQITFSRDGKEQTITLPPNMIEQLVEKKGKRSTLLMPRIPVIVGAFDSSNSLNAQKAGLHVYDRIVAIDSIPVQFFDEVAPVLNTKKGDSITLSVVRNQRPFQLRTLVDTAGKIGFYVMNEEQADSLGILKQETKKYGFLASFPAGVVKTGEKLNFYVQQFKMILNPQTGAYKGLGGFKTMASIFPNTGWDWEAFWNITAFFSIILAFMNLLPIPALDGGHVLFTLIEMISGRKPSDKFLEYAQIAGMVILFALMLFANGNDWFGWGKGH</sequence>
<dbReference type="InterPro" id="IPR004387">
    <property type="entry name" value="Pept_M50_Zn"/>
</dbReference>
<comment type="similarity">
    <text evidence="3 11">Belongs to the peptidase M50B family.</text>
</comment>
<feature type="transmembrane region" description="Helical" evidence="11">
    <location>
        <begin position="111"/>
        <end position="134"/>
    </location>
</feature>
<evidence type="ECO:0000256" key="4">
    <source>
        <dbReference type="ARBA" id="ARBA00022670"/>
    </source>
</evidence>
<comment type="cofactor">
    <cofactor evidence="1 11">
        <name>Zn(2+)</name>
        <dbReference type="ChEBI" id="CHEBI:29105"/>
    </cofactor>
</comment>
<evidence type="ECO:0000256" key="8">
    <source>
        <dbReference type="ARBA" id="ARBA00022989"/>
    </source>
</evidence>
<dbReference type="InterPro" id="IPR008915">
    <property type="entry name" value="Peptidase_M50"/>
</dbReference>
<dbReference type="NCBIfam" id="TIGR00054">
    <property type="entry name" value="RIP metalloprotease RseP"/>
    <property type="match status" value="1"/>
</dbReference>
<dbReference type="EMBL" id="VYQF01000002">
    <property type="protein sequence ID" value="KAA9039067.1"/>
    <property type="molecule type" value="Genomic_DNA"/>
</dbReference>
<keyword evidence="8 11" id="KW-1133">Transmembrane helix</keyword>
<dbReference type="PANTHER" id="PTHR42837">
    <property type="entry name" value="REGULATOR OF SIGMA-E PROTEASE RSEP"/>
    <property type="match status" value="1"/>
</dbReference>
<dbReference type="Gene3D" id="2.30.42.10">
    <property type="match status" value="2"/>
</dbReference>
<dbReference type="InterPro" id="IPR036034">
    <property type="entry name" value="PDZ_sf"/>
</dbReference>
<reference evidence="13 14" key="1">
    <citation type="submission" date="2019-09" db="EMBL/GenBank/DDBJ databases">
        <title>Draft genome sequence of Ginsengibacter sp. BR5-29.</title>
        <authorList>
            <person name="Im W.-T."/>
        </authorList>
    </citation>
    <scope>NUCLEOTIDE SEQUENCE [LARGE SCALE GENOMIC DNA]</scope>
    <source>
        <strain evidence="13 14">BR5-29</strain>
    </source>
</reference>
<feature type="transmembrane region" description="Helical" evidence="11">
    <location>
        <begin position="383"/>
        <end position="416"/>
    </location>
</feature>
<evidence type="ECO:0000256" key="2">
    <source>
        <dbReference type="ARBA" id="ARBA00004141"/>
    </source>
</evidence>
<evidence type="ECO:0000256" key="10">
    <source>
        <dbReference type="ARBA" id="ARBA00023136"/>
    </source>
</evidence>
<organism evidence="13 14">
    <name type="scientific">Ginsengibacter hankyongi</name>
    <dbReference type="NCBI Taxonomy" id="2607284"/>
    <lineage>
        <taxon>Bacteria</taxon>
        <taxon>Pseudomonadati</taxon>
        <taxon>Bacteroidota</taxon>
        <taxon>Chitinophagia</taxon>
        <taxon>Chitinophagales</taxon>
        <taxon>Chitinophagaceae</taxon>
        <taxon>Ginsengibacter</taxon>
    </lineage>
</organism>
<dbReference type="AlphaFoldDB" id="A0A5J5IK59"/>
<proteinExistence type="inferred from homology"/>
<dbReference type="RefSeq" id="WP_150414441.1">
    <property type="nucleotide sequence ID" value="NZ_VYQF01000002.1"/>
</dbReference>
<feature type="domain" description="Peptidase M50" evidence="12">
    <location>
        <begin position="17"/>
        <end position="443"/>
    </location>
</feature>
<dbReference type="PANTHER" id="PTHR42837:SF2">
    <property type="entry name" value="MEMBRANE METALLOPROTEASE ARASP2, CHLOROPLASTIC-RELATED"/>
    <property type="match status" value="1"/>
</dbReference>
<keyword evidence="11" id="KW-0479">Metal-binding</keyword>
<comment type="caution">
    <text evidence="13">The sequence shown here is derived from an EMBL/GenBank/DDBJ whole genome shotgun (WGS) entry which is preliminary data.</text>
</comment>
<evidence type="ECO:0000313" key="14">
    <source>
        <dbReference type="Proteomes" id="UP000326903"/>
    </source>
</evidence>
<evidence type="ECO:0000256" key="6">
    <source>
        <dbReference type="ARBA" id="ARBA00022801"/>
    </source>
</evidence>
<dbReference type="CDD" id="cd06163">
    <property type="entry name" value="S2P-M50_PDZ_RseP-like"/>
    <property type="match status" value="1"/>
</dbReference>
<protein>
    <recommendedName>
        <fullName evidence="11">Zinc metalloprotease</fullName>
        <ecNumber evidence="11">3.4.24.-</ecNumber>
    </recommendedName>
</protein>
<evidence type="ECO:0000256" key="9">
    <source>
        <dbReference type="ARBA" id="ARBA00023049"/>
    </source>
</evidence>
<keyword evidence="6 11" id="KW-0378">Hydrolase</keyword>
<keyword evidence="4 13" id="KW-0645">Protease</keyword>
<keyword evidence="14" id="KW-1185">Reference proteome</keyword>
<evidence type="ECO:0000256" key="7">
    <source>
        <dbReference type="ARBA" id="ARBA00022833"/>
    </source>
</evidence>
<evidence type="ECO:0000256" key="1">
    <source>
        <dbReference type="ARBA" id="ARBA00001947"/>
    </source>
</evidence>
<keyword evidence="10 11" id="KW-0472">Membrane</keyword>
<comment type="subcellular location">
    <subcellularLocation>
        <location evidence="2">Membrane</location>
        <topology evidence="2">Multi-pass membrane protein</topology>
    </subcellularLocation>
</comment>
<evidence type="ECO:0000259" key="12">
    <source>
        <dbReference type="Pfam" id="PF02163"/>
    </source>
</evidence>
<accession>A0A5J5IK59</accession>
<dbReference type="GO" id="GO:0016020">
    <property type="term" value="C:membrane"/>
    <property type="evidence" value="ECO:0007669"/>
    <property type="project" value="UniProtKB-SubCell"/>
</dbReference>
<dbReference type="SUPFAM" id="SSF50156">
    <property type="entry name" value="PDZ domain-like"/>
    <property type="match status" value="2"/>
</dbReference>
<dbReference type="EC" id="3.4.24.-" evidence="11"/>
<keyword evidence="7 11" id="KW-0862">Zinc</keyword>
<feature type="transmembrane region" description="Helical" evidence="11">
    <location>
        <begin position="428"/>
        <end position="447"/>
    </location>
</feature>
<evidence type="ECO:0000313" key="13">
    <source>
        <dbReference type="EMBL" id="KAA9039067.1"/>
    </source>
</evidence>